<evidence type="ECO:0000259" key="6">
    <source>
        <dbReference type="Pfam" id="PF01266"/>
    </source>
</evidence>
<gene>
    <name evidence="7" type="ORF">VE01_05229</name>
</gene>
<organism evidence="7 8">
    <name type="scientific">Pseudogymnoascus verrucosus</name>
    <dbReference type="NCBI Taxonomy" id="342668"/>
    <lineage>
        <taxon>Eukaryota</taxon>
        <taxon>Fungi</taxon>
        <taxon>Dikarya</taxon>
        <taxon>Ascomycota</taxon>
        <taxon>Pezizomycotina</taxon>
        <taxon>Leotiomycetes</taxon>
        <taxon>Thelebolales</taxon>
        <taxon>Thelebolaceae</taxon>
        <taxon>Pseudogymnoascus</taxon>
    </lineage>
</organism>
<dbReference type="GO" id="GO:0050660">
    <property type="term" value="F:flavin adenine dinucleotide binding"/>
    <property type="evidence" value="ECO:0007669"/>
    <property type="project" value="InterPro"/>
</dbReference>
<dbReference type="Pfam" id="PF01266">
    <property type="entry name" value="DAO"/>
    <property type="match status" value="1"/>
</dbReference>
<name>A0A1B8GI61_9PEZI</name>
<feature type="domain" description="FAD dependent oxidoreductase" evidence="6">
    <location>
        <begin position="8"/>
        <end position="380"/>
    </location>
</feature>
<dbReference type="SUPFAM" id="SSF51905">
    <property type="entry name" value="FAD/NAD(P)-binding domain"/>
    <property type="match status" value="1"/>
</dbReference>
<dbReference type="GO" id="GO:0008115">
    <property type="term" value="F:sarcosine oxidase activity"/>
    <property type="evidence" value="ECO:0007669"/>
    <property type="project" value="TreeGrafter"/>
</dbReference>
<keyword evidence="4" id="KW-0274">FAD</keyword>
<evidence type="ECO:0000256" key="2">
    <source>
        <dbReference type="ARBA" id="ARBA00010989"/>
    </source>
</evidence>
<sequence length="431" mass="47160">MPSKEDPIIIVGAGVFGLTLARELCQRGYIRVSVLDRHPPPVPDGSSVDLSRIIRSDYADAQYMKMADEAVAGWKSEYSRYYHESGILIISDEGGHSYLEKAKEQVQSQGGKINIFDNASRIRDAHCEFTSGTLRNCEGYLNPRGGWADSAGAVRHLASQCSALGASFVTGIRGSVDSFVLDGTRVVGVNVKEGPPLLAEHVVLATGAWTSRLIDITSNAVSTAQPVGFTQLTADEADMLRRMPIALDLASGFFVFPPTPSSNILKCARHGYGYETRISMTTPTGEQQQVSAPRLDGDGTRALFLPEDAEVSLREGLRRFFSSSISERPFVKKHLCWYTDTPKGDFIVDHYPHLQNLFLATGGSGHAFKFLPILGTYTCDVFEGLAPQSLSQKWACRADDTDVLMHGDGSRGGPPRRHLQDWEQLEFLGIS</sequence>
<dbReference type="Gene3D" id="3.30.9.10">
    <property type="entry name" value="D-Amino Acid Oxidase, subunit A, domain 2"/>
    <property type="match status" value="1"/>
</dbReference>
<accession>A0A1B8GI61</accession>
<dbReference type="EMBL" id="KV460235">
    <property type="protein sequence ID" value="OBT95532.2"/>
    <property type="molecule type" value="Genomic_DNA"/>
</dbReference>
<keyword evidence="8" id="KW-1185">Reference proteome</keyword>
<proteinExistence type="inferred from homology"/>
<evidence type="ECO:0000313" key="8">
    <source>
        <dbReference type="Proteomes" id="UP000091956"/>
    </source>
</evidence>
<keyword evidence="5" id="KW-0560">Oxidoreductase</keyword>
<reference evidence="8" key="2">
    <citation type="journal article" date="2018" name="Nat. Commun.">
        <title>Extreme sensitivity to ultraviolet light in the fungal pathogen causing white-nose syndrome of bats.</title>
        <authorList>
            <person name="Palmer J.M."/>
            <person name="Drees K.P."/>
            <person name="Foster J.T."/>
            <person name="Lindner D.L."/>
        </authorList>
    </citation>
    <scope>NUCLEOTIDE SEQUENCE [LARGE SCALE GENOMIC DNA]</scope>
    <source>
        <strain evidence="8">UAMH 10579</strain>
    </source>
</reference>
<dbReference type="InterPro" id="IPR006076">
    <property type="entry name" value="FAD-dep_OxRdtase"/>
</dbReference>
<evidence type="ECO:0000256" key="5">
    <source>
        <dbReference type="ARBA" id="ARBA00023002"/>
    </source>
</evidence>
<evidence type="ECO:0000256" key="3">
    <source>
        <dbReference type="ARBA" id="ARBA00022630"/>
    </source>
</evidence>
<dbReference type="GO" id="GO:0050031">
    <property type="term" value="F:L-pipecolate oxidase activity"/>
    <property type="evidence" value="ECO:0007669"/>
    <property type="project" value="TreeGrafter"/>
</dbReference>
<dbReference type="InterPro" id="IPR045170">
    <property type="entry name" value="MTOX"/>
</dbReference>
<dbReference type="STRING" id="342668.A0A1B8GI61"/>
<dbReference type="AlphaFoldDB" id="A0A1B8GI61"/>
<evidence type="ECO:0000256" key="1">
    <source>
        <dbReference type="ARBA" id="ARBA00001974"/>
    </source>
</evidence>
<dbReference type="InterPro" id="IPR036188">
    <property type="entry name" value="FAD/NAD-bd_sf"/>
</dbReference>
<dbReference type="Gene3D" id="3.50.50.60">
    <property type="entry name" value="FAD/NAD(P)-binding domain"/>
    <property type="match status" value="1"/>
</dbReference>
<evidence type="ECO:0000256" key="4">
    <source>
        <dbReference type="ARBA" id="ARBA00022827"/>
    </source>
</evidence>
<keyword evidence="3" id="KW-0285">Flavoprotein</keyword>
<comment type="similarity">
    <text evidence="2">Belongs to the MSOX/MTOX family.</text>
</comment>
<dbReference type="PANTHER" id="PTHR10961:SF45">
    <property type="entry name" value="FAD DEPENDENT OXIDOREDUCTASE DOMAIN-CONTAINING PROTEIN-RELATED"/>
    <property type="match status" value="1"/>
</dbReference>
<dbReference type="PANTHER" id="PTHR10961">
    <property type="entry name" value="PEROXISOMAL SARCOSINE OXIDASE"/>
    <property type="match status" value="1"/>
</dbReference>
<dbReference type="Proteomes" id="UP000091956">
    <property type="component" value="Unassembled WGS sequence"/>
</dbReference>
<protein>
    <recommendedName>
        <fullName evidence="6">FAD dependent oxidoreductase domain-containing protein</fullName>
    </recommendedName>
</protein>
<evidence type="ECO:0000313" key="7">
    <source>
        <dbReference type="EMBL" id="OBT95532.2"/>
    </source>
</evidence>
<comment type="cofactor">
    <cofactor evidence="1">
        <name>FAD</name>
        <dbReference type="ChEBI" id="CHEBI:57692"/>
    </cofactor>
</comment>
<dbReference type="GeneID" id="28838615"/>
<dbReference type="RefSeq" id="XP_018129265.2">
    <property type="nucleotide sequence ID" value="XM_018274694.2"/>
</dbReference>
<reference evidence="7 8" key="1">
    <citation type="submission" date="2016-03" db="EMBL/GenBank/DDBJ databases">
        <title>Comparative genomics of Pseudogymnoascus destructans, the fungus causing white-nose syndrome of bats.</title>
        <authorList>
            <person name="Palmer J.M."/>
            <person name="Drees K.P."/>
            <person name="Foster J.T."/>
            <person name="Lindner D.L."/>
        </authorList>
    </citation>
    <scope>NUCLEOTIDE SEQUENCE [LARGE SCALE GENOMIC DNA]</scope>
    <source>
        <strain evidence="7 8">UAMH 10579</strain>
    </source>
</reference>
<dbReference type="GO" id="GO:0004657">
    <property type="term" value="F:proline dehydrogenase activity"/>
    <property type="evidence" value="ECO:0007669"/>
    <property type="project" value="TreeGrafter"/>
</dbReference>